<proteinExistence type="predicted"/>
<dbReference type="AlphaFoldDB" id="A0AAD2G6S2"/>
<sequence length="96" mass="10847">MNIGCDQDSDTMSGGAFPLISRKAMIKFKFISLSSWYLEKALYQRFPEGGGRSSCLWLIAPRSSSKSNFQVQVSTRSAWADSKVRLMDSCNKFCWC</sequence>
<name>A0AAD2G6S2_9STRA</name>
<keyword evidence="2" id="KW-1185">Reference proteome</keyword>
<evidence type="ECO:0000313" key="1">
    <source>
        <dbReference type="EMBL" id="CAJ1963614.1"/>
    </source>
</evidence>
<comment type="caution">
    <text evidence="1">The sequence shown here is derived from an EMBL/GenBank/DDBJ whole genome shotgun (WGS) entry which is preliminary data.</text>
</comment>
<gene>
    <name evidence="1" type="ORF">CYCCA115_LOCUS20246</name>
</gene>
<dbReference type="EMBL" id="CAKOGP040002152">
    <property type="protein sequence ID" value="CAJ1963614.1"/>
    <property type="molecule type" value="Genomic_DNA"/>
</dbReference>
<accession>A0AAD2G6S2</accession>
<organism evidence="1 2">
    <name type="scientific">Cylindrotheca closterium</name>
    <dbReference type="NCBI Taxonomy" id="2856"/>
    <lineage>
        <taxon>Eukaryota</taxon>
        <taxon>Sar</taxon>
        <taxon>Stramenopiles</taxon>
        <taxon>Ochrophyta</taxon>
        <taxon>Bacillariophyta</taxon>
        <taxon>Bacillariophyceae</taxon>
        <taxon>Bacillariophycidae</taxon>
        <taxon>Bacillariales</taxon>
        <taxon>Bacillariaceae</taxon>
        <taxon>Cylindrotheca</taxon>
    </lineage>
</organism>
<evidence type="ECO:0000313" key="2">
    <source>
        <dbReference type="Proteomes" id="UP001295423"/>
    </source>
</evidence>
<reference evidence="1" key="1">
    <citation type="submission" date="2023-08" db="EMBL/GenBank/DDBJ databases">
        <authorList>
            <person name="Audoor S."/>
            <person name="Bilcke G."/>
        </authorList>
    </citation>
    <scope>NUCLEOTIDE SEQUENCE</scope>
</reference>
<dbReference type="Proteomes" id="UP001295423">
    <property type="component" value="Unassembled WGS sequence"/>
</dbReference>
<protein>
    <submittedName>
        <fullName evidence="1">Uncharacterized protein</fullName>
    </submittedName>
</protein>